<sequence>MEGIQSQVVRSQTQSDNGNQPARPLNSYGFGKQVGSDGVGAEDWCDSGLECLNGALSLETPFCTESEHPPTLKSTPFDICSRKTDSEHEPTDSCISLGNGERLDSALGHSITDEMLGCISQGIGTIQLSEPDSVSGDRSGEVIGGQVEAYPPEEVFNTLNFVSEDGDTALHLALIHEHLTFVHYLVGVITLDQNWTPYLDIQNDLGQTALHLAVIVDQPDCVKALLWGGASAEIQERGGNTPLHLAVRESRMACVRELTCSGIRPDHLRIINYSGVSALHLAVQKGNEEIVQMLLEGGADVNQRVSCIVIFQHRVWNNFLHTYIYLLYSLDLFVLRVVAWTLVVHPWSWTYSFWFPSPFIHCSPRT</sequence>
<feature type="repeat" description="ANK" evidence="3">
    <location>
        <begin position="274"/>
        <end position="306"/>
    </location>
</feature>
<dbReference type="InterPro" id="IPR036770">
    <property type="entry name" value="Ankyrin_rpt-contain_sf"/>
</dbReference>
<dbReference type="InterPro" id="IPR002110">
    <property type="entry name" value="Ankyrin_rpt"/>
</dbReference>
<feature type="region of interest" description="Disordered" evidence="4">
    <location>
        <begin position="1"/>
        <end position="30"/>
    </location>
</feature>
<dbReference type="Gene3D" id="1.25.40.20">
    <property type="entry name" value="Ankyrin repeat-containing domain"/>
    <property type="match status" value="3"/>
</dbReference>
<evidence type="ECO:0000313" key="5">
    <source>
        <dbReference type="Ensembl" id="ENSPKIP00000012336.1"/>
    </source>
</evidence>
<dbReference type="SUPFAM" id="SSF48403">
    <property type="entry name" value="Ankyrin repeat"/>
    <property type="match status" value="1"/>
</dbReference>
<organism evidence="5 6">
    <name type="scientific">Paramormyrops kingsleyae</name>
    <dbReference type="NCBI Taxonomy" id="1676925"/>
    <lineage>
        <taxon>Eukaryota</taxon>
        <taxon>Metazoa</taxon>
        <taxon>Chordata</taxon>
        <taxon>Craniata</taxon>
        <taxon>Vertebrata</taxon>
        <taxon>Euteleostomi</taxon>
        <taxon>Actinopterygii</taxon>
        <taxon>Neopterygii</taxon>
        <taxon>Teleostei</taxon>
        <taxon>Osteoglossocephala</taxon>
        <taxon>Osteoglossomorpha</taxon>
        <taxon>Osteoglossiformes</taxon>
        <taxon>Mormyridae</taxon>
        <taxon>Paramormyrops</taxon>
    </lineage>
</organism>
<keyword evidence="6" id="KW-1185">Reference proteome</keyword>
<feature type="compositionally biased region" description="Polar residues" evidence="4">
    <location>
        <begin position="1"/>
        <end position="20"/>
    </location>
</feature>
<evidence type="ECO:0000256" key="4">
    <source>
        <dbReference type="SAM" id="MobiDB-lite"/>
    </source>
</evidence>
<dbReference type="PANTHER" id="PTHR46680">
    <property type="entry name" value="NF-KAPPA-B INHIBITOR ALPHA"/>
    <property type="match status" value="1"/>
</dbReference>
<dbReference type="GO" id="GO:0005829">
    <property type="term" value="C:cytosol"/>
    <property type="evidence" value="ECO:0007669"/>
    <property type="project" value="TreeGrafter"/>
</dbReference>
<evidence type="ECO:0000256" key="2">
    <source>
        <dbReference type="ARBA" id="ARBA00023043"/>
    </source>
</evidence>
<dbReference type="GO" id="GO:0071356">
    <property type="term" value="P:cellular response to tumor necrosis factor"/>
    <property type="evidence" value="ECO:0007669"/>
    <property type="project" value="TreeGrafter"/>
</dbReference>
<keyword evidence="2 3" id="KW-0040">ANK repeat</keyword>
<keyword evidence="1" id="KW-0677">Repeat</keyword>
<reference evidence="5" key="1">
    <citation type="submission" date="2025-08" db="UniProtKB">
        <authorList>
            <consortium name="Ensembl"/>
        </authorList>
    </citation>
    <scope>IDENTIFICATION</scope>
</reference>
<feature type="repeat" description="ANK" evidence="3">
    <location>
        <begin position="205"/>
        <end position="237"/>
    </location>
</feature>
<proteinExistence type="predicted"/>
<evidence type="ECO:0000256" key="1">
    <source>
        <dbReference type="ARBA" id="ARBA00022737"/>
    </source>
</evidence>
<dbReference type="Pfam" id="PF00023">
    <property type="entry name" value="Ank"/>
    <property type="match status" value="1"/>
</dbReference>
<dbReference type="PROSITE" id="PS50297">
    <property type="entry name" value="ANK_REP_REGION"/>
    <property type="match status" value="2"/>
</dbReference>
<dbReference type="Pfam" id="PF12796">
    <property type="entry name" value="Ank_2"/>
    <property type="match status" value="1"/>
</dbReference>
<dbReference type="InterPro" id="IPR051070">
    <property type="entry name" value="NF-kappa-B_inhibitor"/>
</dbReference>
<dbReference type="GeneTree" id="ENSGT00940000159120"/>
<dbReference type="GO" id="GO:0051059">
    <property type="term" value="F:NF-kappaB binding"/>
    <property type="evidence" value="ECO:0007669"/>
    <property type="project" value="TreeGrafter"/>
</dbReference>
<dbReference type="PROSITE" id="PS50088">
    <property type="entry name" value="ANK_REPEAT"/>
    <property type="match status" value="2"/>
</dbReference>
<dbReference type="PANTHER" id="PTHR46680:SF3">
    <property type="entry name" value="NF-KAPPA-B INHIBITOR CACTUS"/>
    <property type="match status" value="1"/>
</dbReference>
<dbReference type="PRINTS" id="PR01415">
    <property type="entry name" value="ANKYRIN"/>
</dbReference>
<name>A0A3B3R3R9_9TELE</name>
<protein>
    <submittedName>
        <fullName evidence="5">Nuclear factor of kappa light polypeptide gene enhancer in B-cells inhibitor, beta</fullName>
    </submittedName>
</protein>
<evidence type="ECO:0000256" key="3">
    <source>
        <dbReference type="PROSITE-ProRule" id="PRU00023"/>
    </source>
</evidence>
<dbReference type="SMART" id="SM00248">
    <property type="entry name" value="ANK"/>
    <property type="match status" value="4"/>
</dbReference>
<dbReference type="Ensembl" id="ENSPKIT00000036727.1">
    <property type="protein sequence ID" value="ENSPKIP00000012336.1"/>
    <property type="gene ID" value="ENSPKIG00000000163.1"/>
</dbReference>
<accession>A0A3B3R3R9</accession>
<dbReference type="Proteomes" id="UP000261540">
    <property type="component" value="Unplaced"/>
</dbReference>
<dbReference type="AlphaFoldDB" id="A0A3B3R3R9"/>
<reference evidence="5" key="2">
    <citation type="submission" date="2025-09" db="UniProtKB">
        <authorList>
            <consortium name="Ensembl"/>
        </authorList>
    </citation>
    <scope>IDENTIFICATION</scope>
</reference>
<evidence type="ECO:0000313" key="6">
    <source>
        <dbReference type="Proteomes" id="UP000261540"/>
    </source>
</evidence>